<dbReference type="EMBL" id="JASBWS010000008">
    <property type="protein sequence ID" value="KAJ9114594.1"/>
    <property type="molecule type" value="Genomic_DNA"/>
</dbReference>
<organism evidence="1 2">
    <name type="scientific">Naganishia adeliensis</name>
    <dbReference type="NCBI Taxonomy" id="92952"/>
    <lineage>
        <taxon>Eukaryota</taxon>
        <taxon>Fungi</taxon>
        <taxon>Dikarya</taxon>
        <taxon>Basidiomycota</taxon>
        <taxon>Agaricomycotina</taxon>
        <taxon>Tremellomycetes</taxon>
        <taxon>Filobasidiales</taxon>
        <taxon>Filobasidiaceae</taxon>
        <taxon>Naganishia</taxon>
    </lineage>
</organism>
<gene>
    <name evidence="1" type="ORF">QFC20_001468</name>
</gene>
<name>A0ACC2WS35_9TREE</name>
<evidence type="ECO:0000313" key="2">
    <source>
        <dbReference type="Proteomes" id="UP001230649"/>
    </source>
</evidence>
<reference evidence="1" key="1">
    <citation type="submission" date="2023-04" db="EMBL/GenBank/DDBJ databases">
        <title>Draft Genome sequencing of Naganishia species isolated from polar environments using Oxford Nanopore Technology.</title>
        <authorList>
            <person name="Leo P."/>
            <person name="Venkateswaran K."/>
        </authorList>
    </citation>
    <scope>NUCLEOTIDE SEQUENCE</scope>
    <source>
        <strain evidence="1">MNA-CCFEE 5262</strain>
    </source>
</reference>
<dbReference type="Proteomes" id="UP001230649">
    <property type="component" value="Unassembled WGS sequence"/>
</dbReference>
<protein>
    <submittedName>
        <fullName evidence="1">Uncharacterized protein</fullName>
    </submittedName>
</protein>
<comment type="caution">
    <text evidence="1">The sequence shown here is derived from an EMBL/GenBank/DDBJ whole genome shotgun (WGS) entry which is preliminary data.</text>
</comment>
<keyword evidence="2" id="KW-1185">Reference proteome</keyword>
<sequence length="434" mass="47709">MSYPADPVNPFPETPLIHGYSYHSVLPDSDAVGSSEEGHTKEPWIMGIDEAGRGPVLGPMVYAAAYCPKSFQGTLEELGFDDSKALSVENRDRLWVHRHLELQAISPADYDNTLALQNAFTEYPTLCYSSNIISPQGISKHMLKRVPFNLNRQAEESTISLIRDTLRRGVNLTDVFVDALGPAPAWEAKLSEIFPELTFTVRPKADSLYKVVSAASIIAKVTRDRIVENWIHPESPALSMCLKAVPVETVTKGKKTGAKATKGKGKKKASASEVVKADEEESEATQEPARKRRKLQEFDSESTLIDSESPDLLGEAEEAELQVMMVEERGSGYPSGMFSSVGAVSPLDFALISTPADPKTQAYLKAAFDPIFGYPSIVRFSWGTVKITMDKNGIPCTWTDDPVLTNRMKFFDSSLDLGKPKLWKEIGLSSVGEL</sequence>
<accession>A0ACC2WS35</accession>
<proteinExistence type="predicted"/>
<evidence type="ECO:0000313" key="1">
    <source>
        <dbReference type="EMBL" id="KAJ9114594.1"/>
    </source>
</evidence>